<dbReference type="EC" id="1.14.11.66" evidence="2"/>
<dbReference type="Gene3D" id="2.60.120.650">
    <property type="entry name" value="Cupin"/>
    <property type="match status" value="2"/>
</dbReference>
<evidence type="ECO:0000313" key="11">
    <source>
        <dbReference type="EMBL" id="KIL60030.1"/>
    </source>
</evidence>
<dbReference type="AlphaFoldDB" id="A0A0C2SB52"/>
<dbReference type="Pfam" id="PF02373">
    <property type="entry name" value="JmjC"/>
    <property type="match status" value="1"/>
</dbReference>
<feature type="compositionally biased region" description="Polar residues" evidence="7">
    <location>
        <begin position="858"/>
        <end position="869"/>
    </location>
</feature>
<dbReference type="InterPro" id="IPR003349">
    <property type="entry name" value="JmjN"/>
</dbReference>
<accession>A0A0C2SB52</accession>
<dbReference type="InterPro" id="IPR013083">
    <property type="entry name" value="Znf_RING/FYVE/PHD"/>
</dbReference>
<evidence type="ECO:0000256" key="1">
    <source>
        <dbReference type="ARBA" id="ARBA00009711"/>
    </source>
</evidence>
<dbReference type="GO" id="GO:0000785">
    <property type="term" value="C:chromatin"/>
    <property type="evidence" value="ECO:0007669"/>
    <property type="project" value="TreeGrafter"/>
</dbReference>
<dbReference type="STRING" id="946122.A0A0C2SB52"/>
<dbReference type="InterPro" id="IPR034732">
    <property type="entry name" value="EPHD"/>
</dbReference>
<organism evidence="11 12">
    <name type="scientific">Amanita muscaria (strain Koide BX008)</name>
    <dbReference type="NCBI Taxonomy" id="946122"/>
    <lineage>
        <taxon>Eukaryota</taxon>
        <taxon>Fungi</taxon>
        <taxon>Dikarya</taxon>
        <taxon>Basidiomycota</taxon>
        <taxon>Agaricomycotina</taxon>
        <taxon>Agaricomycetes</taxon>
        <taxon>Agaricomycetidae</taxon>
        <taxon>Agaricales</taxon>
        <taxon>Pluteineae</taxon>
        <taxon>Amanitaceae</taxon>
        <taxon>Amanita</taxon>
    </lineage>
</organism>
<gene>
    <name evidence="11" type="ORF">M378DRAFT_84266</name>
</gene>
<keyword evidence="3" id="KW-0479">Metal-binding</keyword>
<dbReference type="Pfam" id="PF13771">
    <property type="entry name" value="zf-HC5HC2H"/>
    <property type="match status" value="1"/>
</dbReference>
<dbReference type="PROSITE" id="PS51805">
    <property type="entry name" value="EPHD"/>
    <property type="match status" value="1"/>
</dbReference>
<dbReference type="PANTHER" id="PTHR10694:SF7">
    <property type="entry name" value="[HISTONE H3]-TRIMETHYL-L-LYSINE(9) DEMETHYLASE"/>
    <property type="match status" value="1"/>
</dbReference>
<dbReference type="PROSITE" id="PS51183">
    <property type="entry name" value="JMJN"/>
    <property type="match status" value="1"/>
</dbReference>
<dbReference type="OrthoDB" id="9547406at2759"/>
<dbReference type="GO" id="GO:0005634">
    <property type="term" value="C:nucleus"/>
    <property type="evidence" value="ECO:0007669"/>
    <property type="project" value="TreeGrafter"/>
</dbReference>
<dbReference type="InParanoid" id="A0A0C2SB52"/>
<feature type="compositionally biased region" description="Polar residues" evidence="7">
    <location>
        <begin position="932"/>
        <end position="978"/>
    </location>
</feature>
<evidence type="ECO:0000313" key="12">
    <source>
        <dbReference type="Proteomes" id="UP000054549"/>
    </source>
</evidence>
<evidence type="ECO:0000259" key="8">
    <source>
        <dbReference type="PROSITE" id="PS51183"/>
    </source>
</evidence>
<dbReference type="PROSITE" id="PS51184">
    <property type="entry name" value="JMJC"/>
    <property type="match status" value="1"/>
</dbReference>
<dbReference type="GO" id="GO:0051864">
    <property type="term" value="F:histone H3K36 demethylase activity"/>
    <property type="evidence" value="ECO:0007669"/>
    <property type="project" value="TreeGrafter"/>
</dbReference>
<feature type="compositionally biased region" description="Polar residues" evidence="7">
    <location>
        <begin position="988"/>
        <end position="1000"/>
    </location>
</feature>
<evidence type="ECO:0000256" key="7">
    <source>
        <dbReference type="SAM" id="MobiDB-lite"/>
    </source>
</evidence>
<dbReference type="Proteomes" id="UP000054549">
    <property type="component" value="Unassembled WGS sequence"/>
</dbReference>
<feature type="domain" description="PHD-type" evidence="10">
    <location>
        <begin position="564"/>
        <end position="705"/>
    </location>
</feature>
<dbReference type="SMART" id="SM00545">
    <property type="entry name" value="JmjN"/>
    <property type="match status" value="1"/>
</dbReference>
<reference evidence="11 12" key="1">
    <citation type="submission" date="2014-04" db="EMBL/GenBank/DDBJ databases">
        <title>Evolutionary Origins and Diversification of the Mycorrhizal Mutualists.</title>
        <authorList>
            <consortium name="DOE Joint Genome Institute"/>
            <consortium name="Mycorrhizal Genomics Consortium"/>
            <person name="Kohler A."/>
            <person name="Kuo A."/>
            <person name="Nagy L.G."/>
            <person name="Floudas D."/>
            <person name="Copeland A."/>
            <person name="Barry K.W."/>
            <person name="Cichocki N."/>
            <person name="Veneault-Fourrey C."/>
            <person name="LaButti K."/>
            <person name="Lindquist E.A."/>
            <person name="Lipzen A."/>
            <person name="Lundell T."/>
            <person name="Morin E."/>
            <person name="Murat C."/>
            <person name="Riley R."/>
            <person name="Ohm R."/>
            <person name="Sun H."/>
            <person name="Tunlid A."/>
            <person name="Henrissat B."/>
            <person name="Grigoriev I.V."/>
            <person name="Hibbett D.S."/>
            <person name="Martin F."/>
        </authorList>
    </citation>
    <scope>NUCLEOTIDE SEQUENCE [LARGE SCALE GENOMIC DNA]</scope>
    <source>
        <strain evidence="11 12">Koide BX008</strain>
    </source>
</reference>
<dbReference type="InterPro" id="IPR003347">
    <property type="entry name" value="JmjC_dom"/>
</dbReference>
<dbReference type="HOGENOM" id="CLU_001442_1_0_1"/>
<dbReference type="Pfam" id="PF02375">
    <property type="entry name" value="JmjN"/>
    <property type="match status" value="1"/>
</dbReference>
<evidence type="ECO:0000256" key="2">
    <source>
        <dbReference type="ARBA" id="ARBA00012900"/>
    </source>
</evidence>
<evidence type="ECO:0000259" key="10">
    <source>
        <dbReference type="PROSITE" id="PS51805"/>
    </source>
</evidence>
<dbReference type="GO" id="GO:0008270">
    <property type="term" value="F:zinc ion binding"/>
    <property type="evidence" value="ECO:0007669"/>
    <property type="project" value="UniProtKB-KW"/>
</dbReference>
<protein>
    <recommendedName>
        <fullName evidence="2">[histone H3]-trimethyl-L-lysine(9) demethylase</fullName>
        <ecNumber evidence="2">1.14.11.66</ecNumber>
    </recommendedName>
</protein>
<feature type="region of interest" description="Disordered" evidence="7">
    <location>
        <begin position="826"/>
        <end position="869"/>
    </location>
</feature>
<dbReference type="SMART" id="SM00558">
    <property type="entry name" value="JmjC"/>
    <property type="match status" value="1"/>
</dbReference>
<dbReference type="CDD" id="cd15571">
    <property type="entry name" value="ePHD"/>
    <property type="match status" value="1"/>
</dbReference>
<dbReference type="GO" id="GO:0140684">
    <property type="term" value="F:histone H3K9me2/H3K9me3 demethylase activity"/>
    <property type="evidence" value="ECO:0007669"/>
    <property type="project" value="UniProtKB-EC"/>
</dbReference>
<keyword evidence="4" id="KW-0863">Zinc-finger</keyword>
<comment type="catalytic activity">
    <reaction evidence="6">
        <text>N(6),N(6),N(6)-trimethyl-L-lysyl(9)-[histone H3] + 2 2-oxoglutarate + 2 O2 = N(6)-methyl-L-lysyl(9)-[histone H3] + 2 formaldehyde + 2 succinate + 2 CO2</text>
        <dbReference type="Rhea" id="RHEA:60200"/>
        <dbReference type="Rhea" id="RHEA-COMP:15538"/>
        <dbReference type="Rhea" id="RHEA-COMP:15542"/>
        <dbReference type="ChEBI" id="CHEBI:15379"/>
        <dbReference type="ChEBI" id="CHEBI:16526"/>
        <dbReference type="ChEBI" id="CHEBI:16810"/>
        <dbReference type="ChEBI" id="CHEBI:16842"/>
        <dbReference type="ChEBI" id="CHEBI:30031"/>
        <dbReference type="ChEBI" id="CHEBI:61929"/>
        <dbReference type="ChEBI" id="CHEBI:61961"/>
        <dbReference type="EC" id="1.14.11.66"/>
    </reaction>
</comment>
<keyword evidence="5" id="KW-0862">Zinc</keyword>
<keyword evidence="12" id="KW-1185">Reference proteome</keyword>
<name>A0A0C2SB52_AMAMK</name>
<evidence type="ECO:0000256" key="6">
    <source>
        <dbReference type="ARBA" id="ARBA00049349"/>
    </source>
</evidence>
<evidence type="ECO:0000259" key="9">
    <source>
        <dbReference type="PROSITE" id="PS51184"/>
    </source>
</evidence>
<dbReference type="Gene3D" id="3.30.40.10">
    <property type="entry name" value="Zinc/RING finger domain, C3HC4 (zinc finger)"/>
    <property type="match status" value="1"/>
</dbReference>
<feature type="compositionally biased region" description="Low complexity" evidence="7">
    <location>
        <begin position="1"/>
        <end position="16"/>
    </location>
</feature>
<evidence type="ECO:0000256" key="5">
    <source>
        <dbReference type="ARBA" id="ARBA00022833"/>
    </source>
</evidence>
<sequence>MSTSSTPSLTPSRSSSPQPPPQPDHFYGSTNSQFPPSPQSDRRAWLSPEDDTLAHRGIPVFKPTMQDFQDFEQYILRIEAWGLRSGIVKVIPPKEWTDALPPLQSQLKNVKIKTPIEQHMLGRGGLFRQENMEKRKIMSVREWVELCNKEDFRAPGVGDVGLHARSATVKPKPKKSKKKAVDVKVELNDMEIDIKEEPEDEDQHMKETEIISHPTAVDISPATPSSEPGAESEAVLDDKKPKRKRVWQTKEAREASLADRAARDLEFLESFNPHEDWLPPNTKASDYTPEFCQKLERQYWRNCGLGKPAWYGADTQGSLFTDQTTSWNVAHLPSTLSRLLPPENGLPGVNTPYLYFGMWRATFSWHVEDMDLFSINYIHFGAPKFWYSVPQGRASALEQTMRGYFPKDVSRCPQFLRHKSFLVSPTLLAQSSCRPNHLVQHAGEFVITFPRGYHAGFNLGSNCAESVNFALDSWIELGKRARVCECITDSVRIDVDQLLRDRAIDSGIDKQSTKEEDLKPKKRKSDGPDHLKSKKLKTKPQEKVSPPKISLTLKLGPRPPEPEEFPCCLCVSDDKGGLLLVHDPPVGRKEIEELAGNPKVWMAHESCANVVPETWVDEVEESPDGIKKKFVFGVDAIVKDRWSLKCSACTKTRHRAHGAPVQCTKGKCSKAFHVCCARDGHNVGIVFSVLREVEKEVVLVDTALEASANDPASAETGFPPTQVSTQASSSKVLKVIKKQDVEILCTQHNPIVTAAKKAGKQDKMKADLLALPSMARIKIRVSAGVFEVSLIRVIEETKSVEVLWDRGIKREFKWGSVVFGSTGANVQQKPSEMIPESEEPGHADPVHGPPASGIVAGTQHSTADQQKYPPSTQYYFHSQPYGYWPYQGAAQPYTGSQPYTYGYYATAGSLNHSSYMFSAGQHRANQITWQQPYEGPANTTGSMSGSSTHPKAQPAPSTSTPRAVSASNSSTPVPSQHVTPEGDAAQQPKASTPSAAANQTPDLDSLTKIVSQQDEQGIIKDLVSLATMEPSQIADALRENPQLRDIVWAAVDEAKRASSLSSATTSD</sequence>
<comment type="similarity">
    <text evidence="1">Belongs to the JHDM3 histone demethylase family.</text>
</comment>
<feature type="region of interest" description="Disordered" evidence="7">
    <location>
        <begin position="932"/>
        <end position="1000"/>
    </location>
</feature>
<feature type="domain" description="JmjN" evidence="8">
    <location>
        <begin position="58"/>
        <end position="99"/>
    </location>
</feature>
<dbReference type="GO" id="GO:0010468">
    <property type="term" value="P:regulation of gene expression"/>
    <property type="evidence" value="ECO:0007669"/>
    <property type="project" value="TreeGrafter"/>
</dbReference>
<feature type="region of interest" description="Disordered" evidence="7">
    <location>
        <begin position="212"/>
        <end position="249"/>
    </location>
</feature>
<evidence type="ECO:0000256" key="4">
    <source>
        <dbReference type="ARBA" id="ARBA00022771"/>
    </source>
</evidence>
<proteinExistence type="inferred from homology"/>
<dbReference type="EMBL" id="KN818305">
    <property type="protein sequence ID" value="KIL60030.1"/>
    <property type="molecule type" value="Genomic_DNA"/>
</dbReference>
<feature type="region of interest" description="Disordered" evidence="7">
    <location>
        <begin position="510"/>
        <end position="559"/>
    </location>
</feature>
<feature type="region of interest" description="Disordered" evidence="7">
    <location>
        <begin position="1"/>
        <end position="46"/>
    </location>
</feature>
<dbReference type="SUPFAM" id="SSF51197">
    <property type="entry name" value="Clavaminate synthase-like"/>
    <property type="match status" value="1"/>
</dbReference>
<feature type="compositionally biased region" description="Basic and acidic residues" evidence="7">
    <location>
        <begin position="510"/>
        <end position="531"/>
    </location>
</feature>
<feature type="domain" description="JmjC" evidence="9">
    <location>
        <begin position="321"/>
        <end position="486"/>
    </location>
</feature>
<evidence type="ECO:0000256" key="3">
    <source>
        <dbReference type="ARBA" id="ARBA00022723"/>
    </source>
</evidence>
<dbReference type="PANTHER" id="PTHR10694">
    <property type="entry name" value="LYSINE-SPECIFIC DEMETHYLASE"/>
    <property type="match status" value="1"/>
</dbReference>